<dbReference type="Proteomes" id="UP000236379">
    <property type="component" value="Unassembled WGS sequence"/>
</dbReference>
<accession>A0A2K3UUN2</accession>
<keyword evidence="3" id="KW-1185">Reference proteome</keyword>
<feature type="transmembrane region" description="Helical" evidence="1">
    <location>
        <begin position="38"/>
        <end position="63"/>
    </location>
</feature>
<dbReference type="RefSeq" id="WP_103309611.1">
    <property type="nucleotide sequence ID" value="NZ_PPPD01000001.1"/>
</dbReference>
<dbReference type="AlphaFoldDB" id="A0A2K3UUN2"/>
<keyword evidence="1" id="KW-0812">Transmembrane</keyword>
<gene>
    <name evidence="2" type="ORF">CVO96_01670</name>
</gene>
<evidence type="ECO:0000313" key="2">
    <source>
        <dbReference type="EMBL" id="PNY80239.1"/>
    </source>
</evidence>
<sequence length="218" mass="23107">MRPTPAQWRPAALSALWTLVVATFGLCAFSLWSSQPITAFSVLAALRYFLAALVLVWWTGVFARVTLGEGLPETSGTLRALRLTFPWLTALRLSLWFLNVLALSGEGASEASPVALTALLTVELGFILAKNAMYGTLARVAAAPLGNMGRLQLMSWLNAAAALNLAIGVVNVVPLAGMGGAPNLPTTIIFAMHALLDVAATLLAWKVVQLQKVPEAPM</sequence>
<feature type="transmembrane region" description="Helical" evidence="1">
    <location>
        <begin position="156"/>
        <end position="176"/>
    </location>
</feature>
<feature type="transmembrane region" description="Helical" evidence="1">
    <location>
        <begin position="111"/>
        <end position="129"/>
    </location>
</feature>
<proteinExistence type="predicted"/>
<reference evidence="2 3" key="1">
    <citation type="submission" date="2018-01" db="EMBL/GenBank/DDBJ databases">
        <title>Deinococcus koreensis sp. nov., a radiation-resistant bacterium isolated from river water.</title>
        <authorList>
            <person name="Choi A."/>
        </authorList>
    </citation>
    <scope>NUCLEOTIDE SEQUENCE [LARGE SCALE GENOMIC DNA]</scope>
    <source>
        <strain evidence="2 3">SJW1-2</strain>
    </source>
</reference>
<dbReference type="OrthoDB" id="62991at2"/>
<evidence type="ECO:0000313" key="3">
    <source>
        <dbReference type="Proteomes" id="UP000236379"/>
    </source>
</evidence>
<evidence type="ECO:0000256" key="1">
    <source>
        <dbReference type="SAM" id="Phobius"/>
    </source>
</evidence>
<organism evidence="2 3">
    <name type="scientific">Deinococcus koreensis</name>
    <dbReference type="NCBI Taxonomy" id="2054903"/>
    <lineage>
        <taxon>Bacteria</taxon>
        <taxon>Thermotogati</taxon>
        <taxon>Deinococcota</taxon>
        <taxon>Deinococci</taxon>
        <taxon>Deinococcales</taxon>
        <taxon>Deinococcaceae</taxon>
        <taxon>Deinococcus</taxon>
    </lineage>
</organism>
<dbReference type="EMBL" id="PPPD01000001">
    <property type="protein sequence ID" value="PNY80239.1"/>
    <property type="molecule type" value="Genomic_DNA"/>
</dbReference>
<keyword evidence="1" id="KW-0472">Membrane</keyword>
<comment type="caution">
    <text evidence="2">The sequence shown here is derived from an EMBL/GenBank/DDBJ whole genome shotgun (WGS) entry which is preliminary data.</text>
</comment>
<name>A0A2K3UUN2_9DEIO</name>
<keyword evidence="1" id="KW-1133">Transmembrane helix</keyword>
<feature type="transmembrane region" description="Helical" evidence="1">
    <location>
        <begin position="188"/>
        <end position="208"/>
    </location>
</feature>
<feature type="transmembrane region" description="Helical" evidence="1">
    <location>
        <begin position="12"/>
        <end position="32"/>
    </location>
</feature>
<protein>
    <submittedName>
        <fullName evidence="2">Uncharacterized protein</fullName>
    </submittedName>
</protein>